<evidence type="ECO:0000256" key="5">
    <source>
        <dbReference type="ARBA" id="ARBA00023136"/>
    </source>
</evidence>
<dbReference type="InterPro" id="IPR003817">
    <property type="entry name" value="PS_Dcarbxylase"/>
</dbReference>
<protein>
    <submittedName>
        <fullName evidence="11">Phosphatidylserine decarboxylase</fullName>
    </submittedName>
</protein>
<organism evidence="11 12">
    <name type="scientific">Candidatus Bacteroides intestinipullorum</name>
    <dbReference type="NCBI Taxonomy" id="2838471"/>
    <lineage>
        <taxon>Bacteria</taxon>
        <taxon>Pseudomonadati</taxon>
        <taxon>Bacteroidota</taxon>
        <taxon>Bacteroidia</taxon>
        <taxon>Bacteroidales</taxon>
        <taxon>Bacteroidaceae</taxon>
        <taxon>Bacteroides</taxon>
    </lineage>
</organism>
<evidence type="ECO:0000256" key="6">
    <source>
        <dbReference type="ARBA" id="ARBA00023145"/>
    </source>
</evidence>
<evidence type="ECO:0000256" key="8">
    <source>
        <dbReference type="ARBA" id="ARBA00023239"/>
    </source>
</evidence>
<reference evidence="11" key="1">
    <citation type="journal article" date="2021" name="PeerJ">
        <title>Extensive microbial diversity within the chicken gut microbiome revealed by metagenomics and culture.</title>
        <authorList>
            <person name="Gilroy R."/>
            <person name="Ravi A."/>
            <person name="Getino M."/>
            <person name="Pursley I."/>
            <person name="Horton D.L."/>
            <person name="Alikhan N.F."/>
            <person name="Baker D."/>
            <person name="Gharbi K."/>
            <person name="Hall N."/>
            <person name="Watson M."/>
            <person name="Adriaenssens E.M."/>
            <person name="Foster-Nyarko E."/>
            <person name="Jarju S."/>
            <person name="Secka A."/>
            <person name="Antonio M."/>
            <person name="Oren A."/>
            <person name="Chaudhuri R.R."/>
            <person name="La Ragione R."/>
            <person name="Hildebrand F."/>
            <person name="Pallen M.J."/>
        </authorList>
    </citation>
    <scope>NUCLEOTIDE SEQUENCE</scope>
    <source>
        <strain evidence="11">B3-3758</strain>
    </source>
</reference>
<evidence type="ECO:0000256" key="3">
    <source>
        <dbReference type="ARBA" id="ARBA00022793"/>
    </source>
</evidence>
<dbReference type="Pfam" id="PF02666">
    <property type="entry name" value="PS_Dcarbxylase"/>
    <property type="match status" value="1"/>
</dbReference>
<evidence type="ECO:0000313" key="11">
    <source>
        <dbReference type="EMBL" id="MBU3812934.1"/>
    </source>
</evidence>
<keyword evidence="7" id="KW-0594">Phospholipid biosynthesis</keyword>
<keyword evidence="9" id="KW-1208">Phospholipid metabolism</keyword>
<keyword evidence="3" id="KW-0210">Decarboxylase</keyword>
<keyword evidence="5" id="KW-0472">Membrane</keyword>
<evidence type="ECO:0000256" key="2">
    <source>
        <dbReference type="ARBA" id="ARBA00022516"/>
    </source>
</evidence>
<dbReference type="EMBL" id="JAHLFO010000003">
    <property type="protein sequence ID" value="MBU3812934.1"/>
    <property type="molecule type" value="Genomic_DNA"/>
</dbReference>
<evidence type="ECO:0000256" key="10">
    <source>
        <dbReference type="ARBA" id="ARBA00023317"/>
    </source>
</evidence>
<keyword evidence="6" id="KW-0865">Zymogen</keyword>
<dbReference type="InterPro" id="IPR033175">
    <property type="entry name" value="PSD-A"/>
</dbReference>
<dbReference type="PANTHER" id="PTHR35809">
    <property type="entry name" value="ARCHAETIDYLSERINE DECARBOXYLASE PROENZYME-RELATED"/>
    <property type="match status" value="1"/>
</dbReference>
<accession>A0A9E2KFA3</accession>
<reference evidence="11" key="2">
    <citation type="submission" date="2021-04" db="EMBL/GenBank/DDBJ databases">
        <authorList>
            <person name="Gilroy R."/>
        </authorList>
    </citation>
    <scope>NUCLEOTIDE SEQUENCE</scope>
    <source>
        <strain evidence="11">B3-3758</strain>
    </source>
</reference>
<evidence type="ECO:0000256" key="4">
    <source>
        <dbReference type="ARBA" id="ARBA00023098"/>
    </source>
</evidence>
<name>A0A9E2KFA3_9BACE</name>
<keyword evidence="10" id="KW-0670">Pyruvate</keyword>
<dbReference type="PANTHER" id="PTHR35809:SF1">
    <property type="entry name" value="ARCHAETIDYLSERINE DECARBOXYLASE PROENZYME-RELATED"/>
    <property type="match status" value="1"/>
</dbReference>
<dbReference type="GO" id="GO:0004609">
    <property type="term" value="F:phosphatidylserine decarboxylase activity"/>
    <property type="evidence" value="ECO:0007669"/>
    <property type="project" value="InterPro"/>
</dbReference>
<dbReference type="GO" id="GO:0008654">
    <property type="term" value="P:phospholipid biosynthetic process"/>
    <property type="evidence" value="ECO:0007669"/>
    <property type="project" value="UniProtKB-KW"/>
</dbReference>
<sequence length="218" mass="25061">MSIKELSSTYCFRDPLRPIKNNHDIVFSPSDGVIVDFTTVISSQDCIFGKYGNISLKEISYGMIPEGAYEVVSIFLTFYDVHIIRMPINGVVKRLKLPPYFVENRPMLSLEKDIMNSKFSSVRKELISCFAYNERVLYSINDPLKEGNMFMLLTADYDIDTILPFTSQIQALKQNQRLASIRYGSMVTCIVPKQWNCKFVCKENIHIEAGIDALFMYE</sequence>
<keyword evidence="2" id="KW-0444">Lipid biosynthesis</keyword>
<gene>
    <name evidence="11" type="ORF">H9791_00285</name>
</gene>
<keyword evidence="1" id="KW-1003">Cell membrane</keyword>
<evidence type="ECO:0000256" key="9">
    <source>
        <dbReference type="ARBA" id="ARBA00023264"/>
    </source>
</evidence>
<evidence type="ECO:0000256" key="7">
    <source>
        <dbReference type="ARBA" id="ARBA00023209"/>
    </source>
</evidence>
<comment type="caution">
    <text evidence="11">The sequence shown here is derived from an EMBL/GenBank/DDBJ whole genome shotgun (WGS) entry which is preliminary data.</text>
</comment>
<dbReference type="Proteomes" id="UP000824236">
    <property type="component" value="Unassembled WGS sequence"/>
</dbReference>
<proteinExistence type="predicted"/>
<keyword evidence="8" id="KW-0456">Lyase</keyword>
<dbReference type="AlphaFoldDB" id="A0A9E2KFA3"/>
<keyword evidence="4" id="KW-0443">Lipid metabolism</keyword>
<evidence type="ECO:0000256" key="1">
    <source>
        <dbReference type="ARBA" id="ARBA00022475"/>
    </source>
</evidence>
<evidence type="ECO:0000313" key="12">
    <source>
        <dbReference type="Proteomes" id="UP000824236"/>
    </source>
</evidence>